<dbReference type="GO" id="GO:0006355">
    <property type="term" value="P:regulation of DNA-templated transcription"/>
    <property type="evidence" value="ECO:0007669"/>
    <property type="project" value="InterPro"/>
</dbReference>
<evidence type="ECO:0000256" key="3">
    <source>
        <dbReference type="ARBA" id="ARBA00023015"/>
    </source>
</evidence>
<evidence type="ECO:0000256" key="6">
    <source>
        <dbReference type="SAM" id="MobiDB-lite"/>
    </source>
</evidence>
<keyword evidence="4" id="KW-0804">Transcription</keyword>
<gene>
    <name evidence="8" type="ORF">TRIADDRAFT_56822</name>
</gene>
<dbReference type="PhylomeDB" id="B3RWN8"/>
<evidence type="ECO:0000256" key="1">
    <source>
        <dbReference type="ARBA" id="ARBA00004123"/>
    </source>
</evidence>
<keyword evidence="9" id="KW-1185">Reference proteome</keyword>
<dbReference type="PANTHER" id="PTHR10880:SF15">
    <property type="entry name" value="MSL COMPLEX SUBUNIT 3"/>
    <property type="match status" value="1"/>
</dbReference>
<evidence type="ECO:0000256" key="5">
    <source>
        <dbReference type="ARBA" id="ARBA00023242"/>
    </source>
</evidence>
<dbReference type="Pfam" id="PF22732">
    <property type="entry name" value="MSL3_chromo-like"/>
    <property type="match status" value="1"/>
</dbReference>
<proteinExistence type="predicted"/>
<organism evidence="8 9">
    <name type="scientific">Trichoplax adhaerens</name>
    <name type="common">Trichoplax reptans</name>
    <dbReference type="NCBI Taxonomy" id="10228"/>
    <lineage>
        <taxon>Eukaryota</taxon>
        <taxon>Metazoa</taxon>
        <taxon>Placozoa</taxon>
        <taxon>Uniplacotomia</taxon>
        <taxon>Trichoplacea</taxon>
        <taxon>Trichoplacidae</taxon>
        <taxon>Trichoplax</taxon>
    </lineage>
</organism>
<sequence>MASGSRIPCRFEVGDSVLCFEPDPTKARILYESKVTNVDFIKDESGKKTPHYRIHFKGWSHSWDRWVSETNILEYNQENLRFQAELQKKFTKKKNGRTKHSQDKDKRNESIRISDDDSESVRSPALIENNGLFSYADIELNIRLKMELENDCIRVKRKNLLVRLPKSPNVLDILKSYYEHAETSLMEGDKNGHNILREILEGIRIYFDFTLPTLLLYNCEKIQYKQIQSIMTGSNVIAPTLKNGSFQSHSSPCMS</sequence>
<evidence type="ECO:0000313" key="8">
    <source>
        <dbReference type="EMBL" id="EDV24731.1"/>
    </source>
</evidence>
<comment type="subcellular location">
    <subcellularLocation>
        <location evidence="1">Nucleus</location>
    </subcellularLocation>
</comment>
<dbReference type="PANTHER" id="PTHR10880">
    <property type="entry name" value="MORTALITY FACTOR 4-LIKE PROTEIN"/>
    <property type="match status" value="1"/>
</dbReference>
<dbReference type="PROSITE" id="PS51640">
    <property type="entry name" value="MRG"/>
    <property type="match status" value="1"/>
</dbReference>
<dbReference type="InterPro" id="IPR016197">
    <property type="entry name" value="Chromo-like_dom_sf"/>
</dbReference>
<dbReference type="InterPro" id="IPR000953">
    <property type="entry name" value="Chromo/chromo_shadow_dom"/>
</dbReference>
<dbReference type="Proteomes" id="UP000009022">
    <property type="component" value="Unassembled WGS sequence"/>
</dbReference>
<keyword evidence="3" id="KW-0805">Transcription regulation</keyword>
<dbReference type="eggNOG" id="KOG3001">
    <property type="taxonomic scope" value="Eukaryota"/>
</dbReference>
<dbReference type="InterPro" id="IPR026541">
    <property type="entry name" value="MRG_dom"/>
</dbReference>
<dbReference type="SMART" id="SM00298">
    <property type="entry name" value="CHROMO"/>
    <property type="match status" value="1"/>
</dbReference>
<reference evidence="8 9" key="1">
    <citation type="journal article" date="2008" name="Nature">
        <title>The Trichoplax genome and the nature of placozoans.</title>
        <authorList>
            <person name="Srivastava M."/>
            <person name="Begovic E."/>
            <person name="Chapman J."/>
            <person name="Putnam N.H."/>
            <person name="Hellsten U."/>
            <person name="Kawashima T."/>
            <person name="Kuo A."/>
            <person name="Mitros T."/>
            <person name="Salamov A."/>
            <person name="Carpenter M.L."/>
            <person name="Signorovitch A.Y."/>
            <person name="Moreno M.A."/>
            <person name="Kamm K."/>
            <person name="Grimwood J."/>
            <person name="Schmutz J."/>
            <person name="Shapiro H."/>
            <person name="Grigoriev I.V."/>
            <person name="Buss L.W."/>
            <person name="Schierwater B."/>
            <person name="Dellaporta S.L."/>
            <person name="Rokhsar D.S."/>
        </authorList>
    </citation>
    <scope>NUCLEOTIDE SEQUENCE [LARGE SCALE GENOMIC DNA]</scope>
    <source>
        <strain evidence="8 9">Grell-BS-1999</strain>
    </source>
</reference>
<dbReference type="FunFam" id="2.30.30.140:FF:000042">
    <property type="entry name" value="male-specific lethal 3 homolog"/>
    <property type="match status" value="1"/>
</dbReference>
<dbReference type="GeneID" id="6753834"/>
<dbReference type="GO" id="GO:0006325">
    <property type="term" value="P:chromatin organization"/>
    <property type="evidence" value="ECO:0007669"/>
    <property type="project" value="UniProtKB-KW"/>
</dbReference>
<evidence type="ECO:0000256" key="2">
    <source>
        <dbReference type="ARBA" id="ARBA00022853"/>
    </source>
</evidence>
<dbReference type="OrthoDB" id="10044771at2759"/>
<dbReference type="AlphaFoldDB" id="B3RWN8"/>
<feature type="compositionally biased region" description="Basic and acidic residues" evidence="6">
    <location>
        <begin position="100"/>
        <end position="115"/>
    </location>
</feature>
<feature type="domain" description="Chromo" evidence="7">
    <location>
        <begin position="11"/>
        <end position="91"/>
    </location>
</feature>
<feature type="region of interest" description="Disordered" evidence="6">
    <location>
        <begin position="91"/>
        <end position="117"/>
    </location>
</feature>
<dbReference type="Gene3D" id="2.30.30.140">
    <property type="match status" value="1"/>
</dbReference>
<dbReference type="CTD" id="6753834"/>
<protein>
    <recommendedName>
        <fullName evidence="7">Chromo domain-containing protein</fullName>
    </recommendedName>
</protein>
<dbReference type="RefSeq" id="XP_002112621.1">
    <property type="nucleotide sequence ID" value="XM_002112585.1"/>
</dbReference>
<dbReference type="EMBL" id="DS985245">
    <property type="protein sequence ID" value="EDV24731.1"/>
    <property type="molecule type" value="Genomic_DNA"/>
</dbReference>
<dbReference type="Pfam" id="PF05712">
    <property type="entry name" value="MRG"/>
    <property type="match status" value="1"/>
</dbReference>
<dbReference type="KEGG" id="tad:TRIADDRAFT_56822"/>
<evidence type="ECO:0000256" key="4">
    <source>
        <dbReference type="ARBA" id="ARBA00023163"/>
    </source>
</evidence>
<keyword evidence="2" id="KW-0156">Chromatin regulator</keyword>
<dbReference type="GO" id="GO:0005634">
    <property type="term" value="C:nucleus"/>
    <property type="evidence" value="ECO:0007669"/>
    <property type="project" value="UniProtKB-SubCell"/>
</dbReference>
<dbReference type="InterPro" id="IPR008676">
    <property type="entry name" value="MRG"/>
</dbReference>
<dbReference type="GO" id="GO:0072487">
    <property type="term" value="C:MSL complex"/>
    <property type="evidence" value="ECO:0000318"/>
    <property type="project" value="GO_Central"/>
</dbReference>
<evidence type="ECO:0000313" key="9">
    <source>
        <dbReference type="Proteomes" id="UP000009022"/>
    </source>
</evidence>
<dbReference type="InParanoid" id="B3RWN8"/>
<accession>B3RWN8</accession>
<dbReference type="SUPFAM" id="SSF54160">
    <property type="entry name" value="Chromo domain-like"/>
    <property type="match status" value="1"/>
</dbReference>
<keyword evidence="5" id="KW-0539">Nucleus</keyword>
<evidence type="ECO:0000259" key="7">
    <source>
        <dbReference type="SMART" id="SM00298"/>
    </source>
</evidence>
<dbReference type="STRING" id="10228.B3RWN8"/>
<name>B3RWN8_TRIAD</name>
<dbReference type="Gene3D" id="1.10.274.30">
    <property type="entry name" value="MRG domain"/>
    <property type="match status" value="1"/>
</dbReference>
<dbReference type="InterPro" id="IPR053820">
    <property type="entry name" value="MSL3_chromo-like"/>
</dbReference>
<dbReference type="InterPro" id="IPR038217">
    <property type="entry name" value="MRG_C_sf"/>
</dbReference>
<dbReference type="GO" id="GO:0035267">
    <property type="term" value="C:NuA4 histone acetyltransferase complex"/>
    <property type="evidence" value="ECO:0000318"/>
    <property type="project" value="GO_Central"/>
</dbReference>
<dbReference type="HOGENOM" id="CLU_039566_5_0_1"/>